<accession>A0ABN8R4N8</accession>
<keyword evidence="3" id="KW-1185">Reference proteome</keyword>
<gene>
    <name evidence="2" type="ORF">PEVE_00009478</name>
</gene>
<comment type="caution">
    <text evidence="2">The sequence shown here is derived from an EMBL/GenBank/DDBJ whole genome shotgun (WGS) entry which is preliminary data.</text>
</comment>
<organism evidence="2 3">
    <name type="scientific">Porites evermanni</name>
    <dbReference type="NCBI Taxonomy" id="104178"/>
    <lineage>
        <taxon>Eukaryota</taxon>
        <taxon>Metazoa</taxon>
        <taxon>Cnidaria</taxon>
        <taxon>Anthozoa</taxon>
        <taxon>Hexacorallia</taxon>
        <taxon>Scleractinia</taxon>
        <taxon>Fungiina</taxon>
        <taxon>Poritidae</taxon>
        <taxon>Porites</taxon>
    </lineage>
</organism>
<reference evidence="2 3" key="1">
    <citation type="submission" date="2022-05" db="EMBL/GenBank/DDBJ databases">
        <authorList>
            <consortium name="Genoscope - CEA"/>
            <person name="William W."/>
        </authorList>
    </citation>
    <scope>NUCLEOTIDE SEQUENCE [LARGE SCALE GENOMIC DNA]</scope>
</reference>
<feature type="non-terminal residue" evidence="2">
    <location>
        <position position="1"/>
    </location>
</feature>
<dbReference type="Proteomes" id="UP001159427">
    <property type="component" value="Unassembled WGS sequence"/>
</dbReference>
<evidence type="ECO:0000259" key="1">
    <source>
        <dbReference type="PROSITE" id="PS50878"/>
    </source>
</evidence>
<dbReference type="PROSITE" id="PS50878">
    <property type="entry name" value="RT_POL"/>
    <property type="match status" value="1"/>
</dbReference>
<evidence type="ECO:0000313" key="2">
    <source>
        <dbReference type="EMBL" id="CAH3174309.1"/>
    </source>
</evidence>
<feature type="domain" description="Reverse transcriptase" evidence="1">
    <location>
        <begin position="1"/>
        <end position="158"/>
    </location>
</feature>
<dbReference type="PANTHER" id="PTHR21301:SF10">
    <property type="entry name" value="REVERSE TRANSCRIPTASE DOMAIN-CONTAINING PROTEIN"/>
    <property type="match status" value="1"/>
</dbReference>
<dbReference type="PANTHER" id="PTHR21301">
    <property type="entry name" value="REVERSE TRANSCRIPTASE"/>
    <property type="match status" value="1"/>
</dbReference>
<feature type="non-terminal residue" evidence="2">
    <location>
        <position position="158"/>
    </location>
</feature>
<evidence type="ECO:0000313" key="3">
    <source>
        <dbReference type="Proteomes" id="UP001159427"/>
    </source>
</evidence>
<name>A0ABN8R4N8_9CNID</name>
<dbReference type="EMBL" id="CALNXI010001658">
    <property type="protein sequence ID" value="CAH3174309.1"/>
    <property type="molecule type" value="Genomic_DNA"/>
</dbReference>
<sequence length="158" mass="17799">RCHKPRSPNSTPPFRPIVSSIGTYNYSLAKYLSNLLQPHRASSENRSIPSTFIASDSFTFVKEINDLSLHGMFMVSFDVESLFTNIPLDDCINLAVKYITEGNPGLKLSKSELKRLFEFVTKETHFLFKSNFCDQVDVVAMGSHLAPVLANLFMGHHE</sequence>
<protein>
    <recommendedName>
        <fullName evidence="1">Reverse transcriptase domain-containing protein</fullName>
    </recommendedName>
</protein>
<proteinExistence type="predicted"/>
<dbReference type="InterPro" id="IPR000477">
    <property type="entry name" value="RT_dom"/>
</dbReference>